<organism evidence="2 3">
    <name type="scientific">Lates japonicus</name>
    <name type="common">Japanese lates</name>
    <dbReference type="NCBI Taxonomy" id="270547"/>
    <lineage>
        <taxon>Eukaryota</taxon>
        <taxon>Metazoa</taxon>
        <taxon>Chordata</taxon>
        <taxon>Craniata</taxon>
        <taxon>Vertebrata</taxon>
        <taxon>Euteleostomi</taxon>
        <taxon>Actinopterygii</taxon>
        <taxon>Neopterygii</taxon>
        <taxon>Teleostei</taxon>
        <taxon>Neoteleostei</taxon>
        <taxon>Acanthomorphata</taxon>
        <taxon>Carangaria</taxon>
        <taxon>Carangaria incertae sedis</taxon>
        <taxon>Centropomidae</taxon>
        <taxon>Lates</taxon>
    </lineage>
</organism>
<protein>
    <submittedName>
        <fullName evidence="2">High affinity nerve growth factor receptor isoform X1</fullName>
    </submittedName>
</protein>
<proteinExistence type="predicted"/>
<keyword evidence="2" id="KW-0675">Receptor</keyword>
<evidence type="ECO:0000313" key="2">
    <source>
        <dbReference type="EMBL" id="GLD72339.1"/>
    </source>
</evidence>
<dbReference type="AlphaFoldDB" id="A0AAD3NHX1"/>
<keyword evidence="3" id="KW-1185">Reference proteome</keyword>
<dbReference type="Proteomes" id="UP001279410">
    <property type="component" value="Unassembled WGS sequence"/>
</dbReference>
<keyword evidence="1" id="KW-0732">Signal</keyword>
<sequence length="153" mass="16676">MALAPRALALLLPLVLALLSLAPAPTLGGCPSACRCSYSLLQCLEPDGITGIPILATHESENVTEIYIENQTGLENITEFDLVNYRELKNLTVTSCKLRLISAVASAPVCQLTLSPPSCPHHFTERVRYVDDVVYLKDKRASRTRDGEVAVVR</sequence>
<dbReference type="InterPro" id="IPR032675">
    <property type="entry name" value="LRR_dom_sf"/>
</dbReference>
<comment type="caution">
    <text evidence="2">The sequence shown here is derived from an EMBL/GenBank/DDBJ whole genome shotgun (WGS) entry which is preliminary data.</text>
</comment>
<evidence type="ECO:0000256" key="1">
    <source>
        <dbReference type="SAM" id="SignalP"/>
    </source>
</evidence>
<feature type="signal peptide" evidence="1">
    <location>
        <begin position="1"/>
        <end position="28"/>
    </location>
</feature>
<dbReference type="EMBL" id="BRZM01000996">
    <property type="protein sequence ID" value="GLD72339.1"/>
    <property type="molecule type" value="Genomic_DNA"/>
</dbReference>
<accession>A0AAD3NHX1</accession>
<gene>
    <name evidence="2" type="ORF">AKAME5_002366300</name>
</gene>
<name>A0AAD3NHX1_LATJO</name>
<dbReference type="PROSITE" id="PS51257">
    <property type="entry name" value="PROKAR_LIPOPROTEIN"/>
    <property type="match status" value="1"/>
</dbReference>
<feature type="chain" id="PRO_5041984794" evidence="1">
    <location>
        <begin position="29"/>
        <end position="153"/>
    </location>
</feature>
<evidence type="ECO:0000313" key="3">
    <source>
        <dbReference type="Proteomes" id="UP001279410"/>
    </source>
</evidence>
<reference evidence="2" key="1">
    <citation type="submission" date="2022-08" db="EMBL/GenBank/DDBJ databases">
        <title>Genome sequencing of akame (Lates japonicus).</title>
        <authorList>
            <person name="Hashiguchi Y."/>
            <person name="Takahashi H."/>
        </authorList>
    </citation>
    <scope>NUCLEOTIDE SEQUENCE</scope>
    <source>
        <strain evidence="2">Kochi</strain>
    </source>
</reference>
<dbReference type="Gene3D" id="3.80.10.10">
    <property type="entry name" value="Ribonuclease Inhibitor"/>
    <property type="match status" value="1"/>
</dbReference>